<dbReference type="RefSeq" id="WP_185132127.1">
    <property type="nucleotide sequence ID" value="NZ_JACJVO010000033.1"/>
</dbReference>
<feature type="transmembrane region" description="Helical" evidence="1">
    <location>
        <begin position="189"/>
        <end position="213"/>
    </location>
</feature>
<evidence type="ECO:0000256" key="1">
    <source>
        <dbReference type="SAM" id="Phobius"/>
    </source>
</evidence>
<gene>
    <name evidence="3" type="ORF">H7C18_26440</name>
</gene>
<dbReference type="Proteomes" id="UP000564644">
    <property type="component" value="Unassembled WGS sequence"/>
</dbReference>
<accession>A0A7X0SR79</accession>
<dbReference type="InterPro" id="IPR058486">
    <property type="entry name" value="DUF8173"/>
</dbReference>
<sequence length="231" mass="24217">MIGGDVSVAGTVNNTVVAVNGDVLIRSSAHIKGVIIVIGGHLQQEDGADVTNDIVSISFDNATVNSLIIGSGLILGIGALKLAASLLMLIVPVLMVALGKRKTAALVDRYRNAPRGKIFSMGFFAGLLLVAVSALLLLTIIGIPFILLIALFIIAAVAVGLTVASRVFGEQIRGTSDKPDWVRTGAGAFILISAINIPFIGLFILMALVLYSLGITTSWLESLLRNRKKSK</sequence>
<evidence type="ECO:0000313" key="4">
    <source>
        <dbReference type="Proteomes" id="UP000564644"/>
    </source>
</evidence>
<organism evidence="3 4">
    <name type="scientific">Cohnella zeiphila</name>
    <dbReference type="NCBI Taxonomy" id="2761120"/>
    <lineage>
        <taxon>Bacteria</taxon>
        <taxon>Bacillati</taxon>
        <taxon>Bacillota</taxon>
        <taxon>Bacilli</taxon>
        <taxon>Bacillales</taxon>
        <taxon>Paenibacillaceae</taxon>
        <taxon>Cohnella</taxon>
    </lineage>
</organism>
<dbReference type="EMBL" id="JACJVO010000033">
    <property type="protein sequence ID" value="MBB6734471.1"/>
    <property type="molecule type" value="Genomic_DNA"/>
</dbReference>
<feature type="transmembrane region" description="Helical" evidence="1">
    <location>
        <begin position="118"/>
        <end position="140"/>
    </location>
</feature>
<keyword evidence="4" id="KW-1185">Reference proteome</keyword>
<keyword evidence="1" id="KW-1133">Transmembrane helix</keyword>
<feature type="transmembrane region" description="Helical" evidence="1">
    <location>
        <begin position="68"/>
        <end position="98"/>
    </location>
</feature>
<protein>
    <recommendedName>
        <fullName evidence="2">DUF8173 domain-containing protein</fullName>
    </recommendedName>
</protein>
<proteinExistence type="predicted"/>
<name>A0A7X0SR79_9BACL</name>
<keyword evidence="1" id="KW-0472">Membrane</keyword>
<dbReference type="AlphaFoldDB" id="A0A7X0SR79"/>
<reference evidence="3 4" key="1">
    <citation type="submission" date="2020-08" db="EMBL/GenBank/DDBJ databases">
        <title>Cohnella phylogeny.</title>
        <authorList>
            <person name="Dunlap C."/>
        </authorList>
    </citation>
    <scope>NUCLEOTIDE SEQUENCE [LARGE SCALE GENOMIC DNA]</scope>
    <source>
        <strain evidence="3 4">CBP 2801</strain>
    </source>
</reference>
<evidence type="ECO:0000259" key="2">
    <source>
        <dbReference type="Pfam" id="PF26514"/>
    </source>
</evidence>
<feature type="transmembrane region" description="Helical" evidence="1">
    <location>
        <begin position="146"/>
        <end position="168"/>
    </location>
</feature>
<comment type="caution">
    <text evidence="3">The sequence shown here is derived from an EMBL/GenBank/DDBJ whole genome shotgun (WGS) entry which is preliminary data.</text>
</comment>
<keyword evidence="1" id="KW-0812">Transmembrane</keyword>
<dbReference type="Pfam" id="PF26514">
    <property type="entry name" value="DUF8173"/>
    <property type="match status" value="1"/>
</dbReference>
<evidence type="ECO:0000313" key="3">
    <source>
        <dbReference type="EMBL" id="MBB6734471.1"/>
    </source>
</evidence>
<feature type="domain" description="DUF8173" evidence="2">
    <location>
        <begin position="75"/>
        <end position="214"/>
    </location>
</feature>